<dbReference type="PROSITE" id="PS01228">
    <property type="entry name" value="COF_1"/>
    <property type="match status" value="1"/>
</dbReference>
<dbReference type="STRING" id="499555.BJL86_0221"/>
<sequence>MFVATDIDGTLLNVRDEVPEGHRRILARVVDSGATLCLATGRPPRWLPEILGDLGQQPLAVCANGAVIMDTSTGEVLWSRLLEPDALEEIARIVRDELPGVGLAAERMGRDAIDDEFIAAPDYRHAWIHPESVEVGHDEVIAGPVLKLLARVPGMSSSDMASAVRTRVEHLAQVTFSTENGLIEFAPPGVTKAAALTRVAEQVGALRFRREPGAAPRTVAFGDMPNDVEMLQWADLGVAMGNAHPIAVAAADETTLTSDEAGLESVLSRWF</sequence>
<dbReference type="Gene3D" id="3.40.50.1000">
    <property type="entry name" value="HAD superfamily/HAD-like"/>
    <property type="match status" value="1"/>
</dbReference>
<evidence type="ECO:0000313" key="2">
    <source>
        <dbReference type="Proteomes" id="UP000186104"/>
    </source>
</evidence>
<dbReference type="GO" id="GO:0000287">
    <property type="term" value="F:magnesium ion binding"/>
    <property type="evidence" value="ECO:0007669"/>
    <property type="project" value="TreeGrafter"/>
</dbReference>
<protein>
    <submittedName>
        <fullName evidence="1">Putative phosphatase YitU</fullName>
    </submittedName>
</protein>
<dbReference type="PANTHER" id="PTHR10000:SF8">
    <property type="entry name" value="HAD SUPERFAMILY HYDROLASE-LIKE, TYPE 3"/>
    <property type="match status" value="1"/>
</dbReference>
<evidence type="ECO:0000313" key="1">
    <source>
        <dbReference type="EMBL" id="ANI91032.1"/>
    </source>
</evidence>
<dbReference type="KEGG" id="dtm:BJL86_0221"/>
<dbReference type="GO" id="GO:0005829">
    <property type="term" value="C:cytosol"/>
    <property type="evidence" value="ECO:0007669"/>
    <property type="project" value="TreeGrafter"/>
</dbReference>
<dbReference type="OrthoDB" id="3180855at2"/>
<accession>A0A173LJY4</accession>
<dbReference type="InterPro" id="IPR006379">
    <property type="entry name" value="HAD-SF_hydro_IIB"/>
</dbReference>
<dbReference type="InterPro" id="IPR036412">
    <property type="entry name" value="HAD-like_sf"/>
</dbReference>
<dbReference type="Proteomes" id="UP000186104">
    <property type="component" value="Chromosome"/>
</dbReference>
<dbReference type="Pfam" id="PF08282">
    <property type="entry name" value="Hydrolase_3"/>
    <property type="match status" value="1"/>
</dbReference>
<dbReference type="InterPro" id="IPR023214">
    <property type="entry name" value="HAD_sf"/>
</dbReference>
<reference evidence="1 2" key="1">
    <citation type="submission" date="2016-06" db="EMBL/GenBank/DDBJ databases">
        <title>Complete genome sequence of a saline-alkali tolerant type strain Dietzia timorensis ID05-A0528T.</title>
        <authorList>
            <person name="Wu X."/>
        </authorList>
    </citation>
    <scope>NUCLEOTIDE SEQUENCE [LARGE SCALE GENOMIC DNA]</scope>
    <source>
        <strain evidence="1 2">ID05-A0528</strain>
    </source>
</reference>
<dbReference type="NCBIfam" id="TIGR01484">
    <property type="entry name" value="HAD-SF-IIB"/>
    <property type="match status" value="1"/>
</dbReference>
<proteinExistence type="predicted"/>
<organism evidence="1 2">
    <name type="scientific">Dietzia timorensis</name>
    <dbReference type="NCBI Taxonomy" id="499555"/>
    <lineage>
        <taxon>Bacteria</taxon>
        <taxon>Bacillati</taxon>
        <taxon>Actinomycetota</taxon>
        <taxon>Actinomycetes</taxon>
        <taxon>Mycobacteriales</taxon>
        <taxon>Dietziaceae</taxon>
        <taxon>Dietzia</taxon>
    </lineage>
</organism>
<gene>
    <name evidence="1" type="ORF">BJL86_0221</name>
</gene>
<dbReference type="EMBL" id="CP015961">
    <property type="protein sequence ID" value="ANI91032.1"/>
    <property type="molecule type" value="Genomic_DNA"/>
</dbReference>
<name>A0A173LJY4_9ACTN</name>
<dbReference type="SUPFAM" id="SSF56784">
    <property type="entry name" value="HAD-like"/>
    <property type="match status" value="1"/>
</dbReference>
<dbReference type="AlphaFoldDB" id="A0A173LJY4"/>
<keyword evidence="2" id="KW-1185">Reference proteome</keyword>
<dbReference type="Gene3D" id="3.30.1240.10">
    <property type="match status" value="1"/>
</dbReference>
<dbReference type="GO" id="GO:0016791">
    <property type="term" value="F:phosphatase activity"/>
    <property type="evidence" value="ECO:0007669"/>
    <property type="project" value="TreeGrafter"/>
</dbReference>
<dbReference type="PANTHER" id="PTHR10000">
    <property type="entry name" value="PHOSPHOSERINE PHOSPHATASE"/>
    <property type="match status" value="1"/>
</dbReference>